<dbReference type="AlphaFoldDB" id="A0AAX0U4H7"/>
<feature type="signal peptide" evidence="2">
    <location>
        <begin position="1"/>
        <end position="32"/>
    </location>
</feature>
<comment type="caution">
    <text evidence="4">The sequence shown here is derived from an EMBL/GenBank/DDBJ whole genome shotgun (WGS) entry which is preliminary data.</text>
</comment>
<dbReference type="NCBIfam" id="TIGR04390">
    <property type="entry name" value="OMP_YaiO_dom"/>
    <property type="match status" value="1"/>
</dbReference>
<organism evidence="4 5">
    <name type="scientific">Burkholderia pseudomallei</name>
    <name type="common">Pseudomonas pseudomallei</name>
    <dbReference type="NCBI Taxonomy" id="28450"/>
    <lineage>
        <taxon>Bacteria</taxon>
        <taxon>Pseudomonadati</taxon>
        <taxon>Pseudomonadota</taxon>
        <taxon>Betaproteobacteria</taxon>
        <taxon>Burkholderiales</taxon>
        <taxon>Burkholderiaceae</taxon>
        <taxon>Burkholderia</taxon>
        <taxon>pseudomallei group</taxon>
    </lineage>
</organism>
<name>A0AAX0U4H7_BURPE</name>
<dbReference type="Proteomes" id="UP000231878">
    <property type="component" value="Unassembled WGS sequence"/>
</dbReference>
<keyword evidence="2" id="KW-0732">Signal</keyword>
<sequence length="425" mass="45168">MHAFRCRRGPPVPLAIVALACACVFGAPRARAAAAHADAPVAASIASFEPAGGPAAAADAADTAVMPAPPASFAPPAAPPVPRVATLASSASTVPTTPTTPTTPTATTATTVPPAPIASAPAATPLSAPPLAPPAAAPLVIVPRRFDDTALVKVDPEGMPDGWPLAEVAPNQENQPALPEALVAHVQAPAQRHTELSLAYSMAHLTNGYGDWYGVHLRGLYQAGGRTIIGELAQLHRFNESTQLGAITYIQDMGPDWFGGIGFSGTTSGTILPSARVDLSLNRKLLSNRSLVLSAGAGYAWNRNGHRDQLYHLGAIWYAVPKWIFEAGWNYTVDSPGSVKAPAYYGAITYGEVGKSLIVLRGSFGREAYQATGNNAQITDFRSHEVSLKWRYWVTRKWGTQVEFDYYHNPYYSRIGGEVGMFYRW</sequence>
<dbReference type="RefSeq" id="WP_044363679.1">
    <property type="nucleotide sequence ID" value="NZ_JYBK01000031.1"/>
</dbReference>
<dbReference type="PROSITE" id="PS51257">
    <property type="entry name" value="PROKAR_LIPOPROTEIN"/>
    <property type="match status" value="1"/>
</dbReference>
<dbReference type="EMBL" id="PHRB01000032">
    <property type="protein sequence ID" value="PJO63465.1"/>
    <property type="molecule type" value="Genomic_DNA"/>
</dbReference>
<accession>A0AAX0U4H7</accession>
<reference evidence="4 5" key="1">
    <citation type="submission" date="2017-11" db="EMBL/GenBank/DDBJ databases">
        <title>Molecular characterization of Burkholderia pseudomallei and closely related isolates from Vietnam.</title>
        <authorList>
            <person name="Ustinov D.V."/>
            <person name="Antonov A.S."/>
            <person name="Avdusheva E.F."/>
            <person name="Shpak I.M."/>
            <person name="Zakharova I.B."/>
            <person name="Thi L.A."/>
            <person name="Teteryatnikova N."/>
            <person name="Lopasteyskaya Y.A."/>
            <person name="Kuzyutina J.A."/>
            <person name="Ngo T.N."/>
            <person name="Victorov D.V."/>
        </authorList>
    </citation>
    <scope>NUCLEOTIDE SEQUENCE [LARGE SCALE GENOMIC DNA]</scope>
    <source>
        <strain evidence="4 5">V1512</strain>
    </source>
</reference>
<proteinExistence type="predicted"/>
<evidence type="ECO:0000313" key="5">
    <source>
        <dbReference type="Proteomes" id="UP000231878"/>
    </source>
</evidence>
<evidence type="ECO:0000256" key="1">
    <source>
        <dbReference type="SAM" id="MobiDB-lite"/>
    </source>
</evidence>
<dbReference type="Pfam" id="PF19413">
    <property type="entry name" value="YaiO"/>
    <property type="match status" value="1"/>
</dbReference>
<evidence type="ECO:0000256" key="2">
    <source>
        <dbReference type="SAM" id="SignalP"/>
    </source>
</evidence>
<protein>
    <submittedName>
        <fullName evidence="4">YaiO family outer membrane beta-barrel protein</fullName>
    </submittedName>
</protein>
<gene>
    <name evidence="4" type="ORF">CWD88_26140</name>
</gene>
<feature type="domain" description="YaiO beta-barrel" evidence="3">
    <location>
        <begin position="194"/>
        <end position="370"/>
    </location>
</feature>
<feature type="chain" id="PRO_5043600702" evidence="2">
    <location>
        <begin position="33"/>
        <end position="425"/>
    </location>
</feature>
<evidence type="ECO:0000259" key="3">
    <source>
        <dbReference type="Pfam" id="PF19413"/>
    </source>
</evidence>
<evidence type="ECO:0000313" key="4">
    <source>
        <dbReference type="EMBL" id="PJO63465.1"/>
    </source>
</evidence>
<feature type="region of interest" description="Disordered" evidence="1">
    <location>
        <begin position="89"/>
        <end position="113"/>
    </location>
</feature>
<dbReference type="InterPro" id="IPR030887">
    <property type="entry name" value="Beta-barrel_YaiO"/>
</dbReference>